<accession>Q8ERU8</accession>
<name>Q8ERU8_OCEIH</name>
<proteinExistence type="predicted"/>
<dbReference type="eggNOG" id="ENOG50335FI">
    <property type="taxonomic scope" value="Bacteria"/>
</dbReference>
<dbReference type="Proteomes" id="UP000000822">
    <property type="component" value="Chromosome"/>
</dbReference>
<dbReference type="InterPro" id="IPR036291">
    <property type="entry name" value="NAD(P)-bd_dom_sf"/>
</dbReference>
<evidence type="ECO:0000313" key="1">
    <source>
        <dbReference type="EMBL" id="BAC13158.1"/>
    </source>
</evidence>
<keyword evidence="2" id="KW-1185">Reference proteome</keyword>
<dbReference type="OrthoDB" id="2971044at2"/>
<sequence>MRVLVVNCNSWVGYHIVDALLMEEFLVDGVVDNDEPGSLEMFFGRNSLFEEVTLQTTKSYDIGIITDDFITELELPKGVKRWITISTNRDKRIQSRSVTMTCIYPSLLIGEWMNMNKQGIYRYDEFIRFDSDYFKEQAIYITDFVNALLKWIQLEKLPASFQVFPKQENISNKKVEKMVFLRKNRSIDTIIQLLKKHYEQFQQ</sequence>
<protein>
    <submittedName>
        <fullName evidence="1">Uncharacterized protein</fullName>
    </submittedName>
</protein>
<evidence type="ECO:0000313" key="2">
    <source>
        <dbReference type="Proteomes" id="UP000000822"/>
    </source>
</evidence>
<dbReference type="STRING" id="221109.gene:10733441"/>
<dbReference type="HOGENOM" id="CLU_1337062_0_0_9"/>
<dbReference type="AlphaFoldDB" id="Q8ERU8"/>
<reference evidence="1 2" key="1">
    <citation type="journal article" date="2001" name="FEMS Microbiol. Lett.">
        <title>Oceanobacillus iheyensis gen. nov., sp. nov., a deep-sea extremely halotolerant and alkaliphilic species isolated from a depth of 1050 m on the Iheya Ridge.</title>
        <authorList>
            <person name="Lu J."/>
            <person name="Nogi Y."/>
            <person name="Takami H."/>
        </authorList>
    </citation>
    <scope>NUCLEOTIDE SEQUENCE [LARGE SCALE GENOMIC DNA]</scope>
    <source>
        <strain evidence="2">DSM 14371 / CIP 107618 / JCM 11309 / KCTC 3954 / HTE831</strain>
    </source>
</reference>
<gene>
    <name evidence="1" type="ordered locus">OB1202</name>
</gene>
<dbReference type="KEGG" id="oih:OB1202"/>
<dbReference type="SUPFAM" id="SSF51735">
    <property type="entry name" value="NAD(P)-binding Rossmann-fold domains"/>
    <property type="match status" value="1"/>
</dbReference>
<reference evidence="1 2" key="2">
    <citation type="journal article" date="2002" name="Nucleic Acids Res.">
        <title>Genome sequence of Oceanobacillus iheyensis isolated from the Iheya Ridge and its unexpected adaptive capabilities to extreme environments.</title>
        <authorList>
            <person name="Takami H."/>
            <person name="Takaki Y."/>
            <person name="Uchiyama I."/>
        </authorList>
    </citation>
    <scope>NUCLEOTIDE SEQUENCE [LARGE SCALE GENOMIC DNA]</scope>
    <source>
        <strain evidence="2">DSM 14371 / CIP 107618 / JCM 11309 / KCTC 3954 / HTE831</strain>
    </source>
</reference>
<dbReference type="EMBL" id="BA000028">
    <property type="protein sequence ID" value="BAC13158.1"/>
    <property type="molecule type" value="Genomic_DNA"/>
</dbReference>
<dbReference type="RefSeq" id="WP_011065601.1">
    <property type="nucleotide sequence ID" value="NC_004193.1"/>
</dbReference>
<organism evidence="1 2">
    <name type="scientific">Oceanobacillus iheyensis (strain DSM 14371 / CIP 107618 / JCM 11309 / KCTC 3954 / HTE831)</name>
    <dbReference type="NCBI Taxonomy" id="221109"/>
    <lineage>
        <taxon>Bacteria</taxon>
        <taxon>Bacillati</taxon>
        <taxon>Bacillota</taxon>
        <taxon>Bacilli</taxon>
        <taxon>Bacillales</taxon>
        <taxon>Bacillaceae</taxon>
        <taxon>Oceanobacillus</taxon>
    </lineage>
</organism>